<dbReference type="GO" id="GO:0006508">
    <property type="term" value="P:proteolysis"/>
    <property type="evidence" value="ECO:0007669"/>
    <property type="project" value="UniProtKB-KW"/>
</dbReference>
<comment type="catalytic activity">
    <reaction evidence="7">
        <text>Preferential cleavage: (Ac)2-L-Lys-D-Ala-|-D-Ala. Also transpeptidation of peptidyl-alanyl moieties that are N-acyl substituents of D-alanine.</text>
        <dbReference type="EC" id="3.4.16.4"/>
    </reaction>
</comment>
<keyword evidence="1" id="KW-0121">Carboxypeptidase</keyword>
<feature type="domain" description="PASTA" evidence="9">
    <location>
        <begin position="804"/>
        <end position="871"/>
    </location>
</feature>
<dbReference type="GO" id="GO:0008658">
    <property type="term" value="F:penicillin binding"/>
    <property type="evidence" value="ECO:0007669"/>
    <property type="project" value="InterPro"/>
</dbReference>
<dbReference type="Proteomes" id="UP000244729">
    <property type="component" value="Chromosome"/>
</dbReference>
<dbReference type="AlphaFoldDB" id="A0A2S0WXD3"/>
<evidence type="ECO:0000256" key="6">
    <source>
        <dbReference type="ARBA" id="ARBA00023268"/>
    </source>
</evidence>
<evidence type="ECO:0000256" key="1">
    <source>
        <dbReference type="ARBA" id="ARBA00022645"/>
    </source>
</evidence>
<evidence type="ECO:0000256" key="5">
    <source>
        <dbReference type="ARBA" id="ARBA00022801"/>
    </source>
</evidence>
<evidence type="ECO:0000256" key="4">
    <source>
        <dbReference type="ARBA" id="ARBA00022679"/>
    </source>
</evidence>
<dbReference type="InterPro" id="IPR023346">
    <property type="entry name" value="Lysozyme-like_dom_sf"/>
</dbReference>
<evidence type="ECO:0000313" key="11">
    <source>
        <dbReference type="Proteomes" id="UP000244729"/>
    </source>
</evidence>
<dbReference type="InterPro" id="IPR012338">
    <property type="entry name" value="Beta-lactam/transpept-like"/>
</dbReference>
<dbReference type="PANTHER" id="PTHR32282">
    <property type="entry name" value="BINDING PROTEIN TRANSPEPTIDASE, PUTATIVE-RELATED"/>
    <property type="match status" value="1"/>
</dbReference>
<dbReference type="GO" id="GO:0030288">
    <property type="term" value="C:outer membrane-bounded periplasmic space"/>
    <property type="evidence" value="ECO:0007669"/>
    <property type="project" value="TreeGrafter"/>
</dbReference>
<dbReference type="CDD" id="cd06577">
    <property type="entry name" value="PASTA_pknB"/>
    <property type="match status" value="2"/>
</dbReference>
<dbReference type="PROSITE" id="PS51178">
    <property type="entry name" value="PASTA"/>
    <property type="match status" value="2"/>
</dbReference>
<keyword evidence="5" id="KW-0378">Hydrolase</keyword>
<dbReference type="Pfam" id="PF00912">
    <property type="entry name" value="Transgly"/>
    <property type="match status" value="1"/>
</dbReference>
<keyword evidence="6" id="KW-0511">Multifunctional enzyme</keyword>
<dbReference type="KEGG" id="agm:DCE93_10330"/>
<evidence type="ECO:0000256" key="8">
    <source>
        <dbReference type="ARBA" id="ARBA00049902"/>
    </source>
</evidence>
<organism evidence="10 11">
    <name type="scientific">Agromyces badenianii</name>
    <dbReference type="NCBI Taxonomy" id="2080742"/>
    <lineage>
        <taxon>Bacteria</taxon>
        <taxon>Bacillati</taxon>
        <taxon>Actinomycetota</taxon>
        <taxon>Actinomycetes</taxon>
        <taxon>Micrococcales</taxon>
        <taxon>Microbacteriaceae</taxon>
        <taxon>Agromyces</taxon>
    </lineage>
</organism>
<proteinExistence type="predicted"/>
<dbReference type="Gene3D" id="1.10.3810.10">
    <property type="entry name" value="Biosynthetic peptidoglycan transglycosylase-like"/>
    <property type="match status" value="1"/>
</dbReference>
<keyword evidence="4" id="KW-0808">Transferase</keyword>
<dbReference type="InterPro" id="IPR005543">
    <property type="entry name" value="PASTA_dom"/>
</dbReference>
<dbReference type="InterPro" id="IPR001460">
    <property type="entry name" value="PCN-bd_Tpept"/>
</dbReference>
<dbReference type="InterPro" id="IPR001264">
    <property type="entry name" value="Glyco_trans_51"/>
</dbReference>
<name>A0A2S0WXD3_9MICO</name>
<feature type="domain" description="PASTA" evidence="9">
    <location>
        <begin position="740"/>
        <end position="802"/>
    </location>
</feature>
<dbReference type="InterPro" id="IPR050396">
    <property type="entry name" value="Glycosyltr_51/Transpeptidase"/>
</dbReference>
<sequence>MSAQKRTMSDVGAGILGFVGMSALAGVLVTAAVTPALAVTGMAANNSISMFENLPGYLQIGDLSQKSNIYATQSDGSRLLLASFFDDNREEVAWDQISQYAKDAAVAGEDPRFYEHGGVDIQGTIRGALKTVTGGDTQGGSSITQQYVKNVLINNNTKKATNQEEFEKAYDEATEVSIDRKLKEIRYAIALEKESPKDDILRGYLNIAAFGGRVYGIEAAAQYYFTKSAATLSLPEAASLIAIVNFPERLRLDQPEDEENGAATVVDGQPVPYAANKERRDYILDKMLEYKKITAEDHAAAIATPVAPVIAAPSTGCQSAGGSAFFCDYVTWVIKNNFDNPETPDVNEGVRMLQTGGLEIDTTLDLDMQNRAETAMAENVPMTDARFDVGSVAVSVEVGTGKVLSMVQNKRYSQDEEQLNSSAEYESINYSTDYAYGGSSGFQPGSTFKVFTLGEWLNEGHSLRETFNGNRRNFTSFPDSCNGTWRGNFDPKNDDSQGANNAVDATKYSVNTSFVAMGQQLDLCKIKNTAQAFGVRRADGLELGQRFAYDDNDEPLYNEDGSRKVDPVSVFGPSAILGTEEVSPLSMVSAFAGIANNGSTCTPIAITAITQSDGTPIPPPASTCTQSVPSNVAAGMSYAMAQTFSGTASASNTGSGVPHIGKTGTTDENKDTWMNGASTRVATAVWVGSVTGKADQRRLDRWESGSVATARHRMWKSIMTLADEKYGGDDFTQPDQSAFKQVLVDIPQVAGLSLDAAKQAIETAGFVFADGGQQDSNLPAGTVSGTDPSGQAGKGTTIRVFTSNGSMTGVPNVVGMNGDQAEGALKQAGFKVQRQTENTTDPTKVGVVISQNPAGGGFAKPGDQITISVGKLGGGGDAPGGD</sequence>
<protein>
    <submittedName>
        <fullName evidence="10">Penicillin-binding protein</fullName>
    </submittedName>
</protein>
<keyword evidence="11" id="KW-1185">Reference proteome</keyword>
<reference evidence="10 11" key="1">
    <citation type="submission" date="2018-04" db="EMBL/GenBank/DDBJ databases">
        <authorList>
            <person name="Li J."/>
        </authorList>
    </citation>
    <scope>NUCLEOTIDE SEQUENCE [LARGE SCALE GENOMIC DNA]</scope>
    <source>
        <strain evidence="11">30A</strain>
    </source>
</reference>
<accession>A0A2S0WXD3</accession>
<comment type="catalytic activity">
    <reaction evidence="8">
        <text>[GlcNAc-(1-&gt;4)-Mur2Ac(oyl-L-Ala-gamma-D-Glu-L-Lys-D-Ala-D-Ala)](n)-di-trans,octa-cis-undecaprenyl diphosphate + beta-D-GlcNAc-(1-&gt;4)-Mur2Ac(oyl-L-Ala-gamma-D-Glu-L-Lys-D-Ala-D-Ala)-di-trans,octa-cis-undecaprenyl diphosphate = [GlcNAc-(1-&gt;4)-Mur2Ac(oyl-L-Ala-gamma-D-Glu-L-Lys-D-Ala-D-Ala)](n+1)-di-trans,octa-cis-undecaprenyl diphosphate + di-trans,octa-cis-undecaprenyl diphosphate + H(+)</text>
        <dbReference type="Rhea" id="RHEA:23708"/>
        <dbReference type="Rhea" id="RHEA-COMP:9602"/>
        <dbReference type="Rhea" id="RHEA-COMP:9603"/>
        <dbReference type="ChEBI" id="CHEBI:15378"/>
        <dbReference type="ChEBI" id="CHEBI:58405"/>
        <dbReference type="ChEBI" id="CHEBI:60033"/>
        <dbReference type="ChEBI" id="CHEBI:78435"/>
        <dbReference type="EC" id="2.4.99.28"/>
    </reaction>
</comment>
<dbReference type="PANTHER" id="PTHR32282:SF33">
    <property type="entry name" value="PEPTIDOGLYCAN GLYCOSYLTRANSFERASE"/>
    <property type="match status" value="1"/>
</dbReference>
<evidence type="ECO:0000259" key="9">
    <source>
        <dbReference type="PROSITE" id="PS51178"/>
    </source>
</evidence>
<dbReference type="GO" id="GO:0009002">
    <property type="term" value="F:serine-type D-Ala-D-Ala carboxypeptidase activity"/>
    <property type="evidence" value="ECO:0007669"/>
    <property type="project" value="UniProtKB-EC"/>
</dbReference>
<dbReference type="SMART" id="SM00740">
    <property type="entry name" value="PASTA"/>
    <property type="match status" value="2"/>
</dbReference>
<dbReference type="Pfam" id="PF03793">
    <property type="entry name" value="PASTA"/>
    <property type="match status" value="2"/>
</dbReference>
<gene>
    <name evidence="10" type="ORF">DCE93_10330</name>
</gene>
<dbReference type="InterPro" id="IPR036950">
    <property type="entry name" value="PBP_transglycosylase"/>
</dbReference>
<dbReference type="SUPFAM" id="SSF53955">
    <property type="entry name" value="Lysozyme-like"/>
    <property type="match status" value="1"/>
</dbReference>
<dbReference type="GO" id="GO:0008955">
    <property type="term" value="F:peptidoglycan glycosyltransferase activity"/>
    <property type="evidence" value="ECO:0007669"/>
    <property type="project" value="UniProtKB-EC"/>
</dbReference>
<dbReference type="OrthoDB" id="9766909at2"/>
<evidence type="ECO:0000256" key="7">
    <source>
        <dbReference type="ARBA" id="ARBA00034000"/>
    </source>
</evidence>
<dbReference type="GO" id="GO:0009252">
    <property type="term" value="P:peptidoglycan biosynthetic process"/>
    <property type="evidence" value="ECO:0007669"/>
    <property type="project" value="TreeGrafter"/>
</dbReference>
<dbReference type="SUPFAM" id="SSF56601">
    <property type="entry name" value="beta-lactamase/transpeptidase-like"/>
    <property type="match status" value="1"/>
</dbReference>
<evidence type="ECO:0000256" key="3">
    <source>
        <dbReference type="ARBA" id="ARBA00022676"/>
    </source>
</evidence>
<dbReference type="EMBL" id="CP028913">
    <property type="protein sequence ID" value="AWB96009.1"/>
    <property type="molecule type" value="Genomic_DNA"/>
</dbReference>
<keyword evidence="2" id="KW-0645">Protease</keyword>
<keyword evidence="3" id="KW-0328">Glycosyltransferase</keyword>
<dbReference type="Gene3D" id="3.30.10.20">
    <property type="match status" value="2"/>
</dbReference>
<evidence type="ECO:0000256" key="2">
    <source>
        <dbReference type="ARBA" id="ARBA00022670"/>
    </source>
</evidence>
<dbReference type="Gene3D" id="3.40.710.10">
    <property type="entry name" value="DD-peptidase/beta-lactamase superfamily"/>
    <property type="match status" value="1"/>
</dbReference>
<dbReference type="Pfam" id="PF00905">
    <property type="entry name" value="Transpeptidase"/>
    <property type="match status" value="1"/>
</dbReference>
<evidence type="ECO:0000313" key="10">
    <source>
        <dbReference type="EMBL" id="AWB96009.1"/>
    </source>
</evidence>